<dbReference type="KEGG" id="pmad:BAY61_15035"/>
<dbReference type="STRING" id="530584.SAMN05421630_10551"/>
<organism evidence="1 2">
    <name type="scientific">Prauserella marina</name>
    <dbReference type="NCBI Taxonomy" id="530584"/>
    <lineage>
        <taxon>Bacteria</taxon>
        <taxon>Bacillati</taxon>
        <taxon>Actinomycetota</taxon>
        <taxon>Actinomycetes</taxon>
        <taxon>Pseudonocardiales</taxon>
        <taxon>Pseudonocardiaceae</taxon>
        <taxon>Prauserella</taxon>
    </lineage>
</organism>
<dbReference type="Proteomes" id="UP000199494">
    <property type="component" value="Unassembled WGS sequence"/>
</dbReference>
<reference evidence="1 2" key="1">
    <citation type="submission" date="2016-10" db="EMBL/GenBank/DDBJ databases">
        <authorList>
            <person name="de Groot N.N."/>
        </authorList>
    </citation>
    <scope>NUCLEOTIDE SEQUENCE [LARGE SCALE GENOMIC DNA]</scope>
    <source>
        <strain evidence="1 2">CGMCC 4.5506</strain>
    </source>
</reference>
<protein>
    <submittedName>
        <fullName evidence="1">Uncharacterized protein</fullName>
    </submittedName>
</protein>
<keyword evidence="2" id="KW-1185">Reference proteome</keyword>
<dbReference type="EMBL" id="FMZE01000005">
    <property type="protein sequence ID" value="SDC98638.1"/>
    <property type="molecule type" value="Genomic_DNA"/>
</dbReference>
<sequence>MIAAFALSACASKGGAEPEPARTSASASEERPVRISGDHVAFTVVAGAPLTGVHESGWPSADCPGVGYEFAGGDLVVEAFPPECERKTDRVGNGHHGYYRSLSDVPQPVDVQRVKTGIGEAEVFTQEYFECTNSCSDWQEPVAIVTLDDPVDGDYPALVVRGVKDAIDTDALVAVLRTLETG</sequence>
<proteinExistence type="predicted"/>
<dbReference type="AlphaFoldDB" id="A0A222VQH6"/>
<accession>A0A222VQH6</accession>
<evidence type="ECO:0000313" key="1">
    <source>
        <dbReference type="EMBL" id="SDC98638.1"/>
    </source>
</evidence>
<name>A0A222VQH6_9PSEU</name>
<evidence type="ECO:0000313" key="2">
    <source>
        <dbReference type="Proteomes" id="UP000199494"/>
    </source>
</evidence>
<gene>
    <name evidence="1" type="ORF">SAMN05421630_10551</name>
</gene>